<keyword evidence="6" id="KW-1133">Transmembrane helix</keyword>
<dbReference type="EMBL" id="JBHUJB010000043">
    <property type="protein sequence ID" value="MFD2159322.1"/>
    <property type="molecule type" value="Genomic_DNA"/>
</dbReference>
<evidence type="ECO:0000256" key="1">
    <source>
        <dbReference type="ARBA" id="ARBA00004141"/>
    </source>
</evidence>
<dbReference type="InterPro" id="IPR027417">
    <property type="entry name" value="P-loop_NTPase"/>
</dbReference>
<evidence type="ECO:0000256" key="7">
    <source>
        <dbReference type="ARBA" id="ARBA00023136"/>
    </source>
</evidence>
<evidence type="ECO:0000259" key="8">
    <source>
        <dbReference type="PROSITE" id="PS50893"/>
    </source>
</evidence>
<keyword evidence="2" id="KW-0813">Transport</keyword>
<evidence type="ECO:0000313" key="10">
    <source>
        <dbReference type="Proteomes" id="UP001597389"/>
    </source>
</evidence>
<keyword evidence="10" id="KW-1185">Reference proteome</keyword>
<dbReference type="SUPFAM" id="SSF52540">
    <property type="entry name" value="P-loop containing nucleoside triphosphate hydrolases"/>
    <property type="match status" value="1"/>
</dbReference>
<accession>A0ABW4ZCI4</accession>
<dbReference type="CDD" id="cd03230">
    <property type="entry name" value="ABC_DR_subfamily_A"/>
    <property type="match status" value="1"/>
</dbReference>
<organism evidence="9 10">
    <name type="scientific">Rubritalea tangerina</name>
    <dbReference type="NCBI Taxonomy" id="430798"/>
    <lineage>
        <taxon>Bacteria</taxon>
        <taxon>Pseudomonadati</taxon>
        <taxon>Verrucomicrobiota</taxon>
        <taxon>Verrucomicrobiia</taxon>
        <taxon>Verrucomicrobiales</taxon>
        <taxon>Rubritaleaceae</taxon>
        <taxon>Rubritalea</taxon>
    </lineage>
</organism>
<evidence type="ECO:0000256" key="5">
    <source>
        <dbReference type="ARBA" id="ARBA00022840"/>
    </source>
</evidence>
<comment type="caution">
    <text evidence="9">The sequence shown here is derived from an EMBL/GenBank/DDBJ whole genome shotgun (WGS) entry which is preliminary data.</text>
</comment>
<dbReference type="Gene3D" id="3.40.50.300">
    <property type="entry name" value="P-loop containing nucleotide triphosphate hydrolases"/>
    <property type="match status" value="1"/>
</dbReference>
<dbReference type="Proteomes" id="UP001597389">
    <property type="component" value="Unassembled WGS sequence"/>
</dbReference>
<dbReference type="PANTHER" id="PTHR48041:SF139">
    <property type="entry name" value="PROTEIN SCARLET"/>
    <property type="match status" value="1"/>
</dbReference>
<proteinExistence type="predicted"/>
<keyword evidence="4" id="KW-0547">Nucleotide-binding</keyword>
<keyword evidence="5 9" id="KW-0067">ATP-binding</keyword>
<evidence type="ECO:0000313" key="9">
    <source>
        <dbReference type="EMBL" id="MFD2159322.1"/>
    </source>
</evidence>
<dbReference type="InterPro" id="IPR003593">
    <property type="entry name" value="AAA+_ATPase"/>
</dbReference>
<gene>
    <name evidence="9" type="ORF">ACFSW8_10465</name>
</gene>
<name>A0ABW4ZCI4_9BACT</name>
<dbReference type="PROSITE" id="PS00211">
    <property type="entry name" value="ABC_TRANSPORTER_1"/>
    <property type="match status" value="1"/>
</dbReference>
<comment type="subcellular location">
    <subcellularLocation>
        <location evidence="1">Membrane</location>
        <topology evidence="1">Multi-pass membrane protein</topology>
    </subcellularLocation>
</comment>
<evidence type="ECO:0000256" key="3">
    <source>
        <dbReference type="ARBA" id="ARBA00022692"/>
    </source>
</evidence>
<evidence type="ECO:0000256" key="2">
    <source>
        <dbReference type="ARBA" id="ARBA00022448"/>
    </source>
</evidence>
<dbReference type="PANTHER" id="PTHR48041">
    <property type="entry name" value="ABC TRANSPORTER G FAMILY MEMBER 28"/>
    <property type="match status" value="1"/>
</dbReference>
<dbReference type="SMART" id="SM00382">
    <property type="entry name" value="AAA"/>
    <property type="match status" value="1"/>
</dbReference>
<dbReference type="RefSeq" id="WP_377090802.1">
    <property type="nucleotide sequence ID" value="NZ_JBHSJL010000014.1"/>
</dbReference>
<dbReference type="Pfam" id="PF00005">
    <property type="entry name" value="ABC_tran"/>
    <property type="match status" value="1"/>
</dbReference>
<dbReference type="InterPro" id="IPR003439">
    <property type="entry name" value="ABC_transporter-like_ATP-bd"/>
</dbReference>
<keyword evidence="3" id="KW-0812">Transmembrane</keyword>
<feature type="domain" description="ABC transporter" evidence="8">
    <location>
        <begin position="12"/>
        <end position="238"/>
    </location>
</feature>
<dbReference type="GO" id="GO:0005524">
    <property type="term" value="F:ATP binding"/>
    <property type="evidence" value="ECO:0007669"/>
    <property type="project" value="UniProtKB-KW"/>
</dbReference>
<evidence type="ECO:0000256" key="4">
    <source>
        <dbReference type="ARBA" id="ARBA00022741"/>
    </source>
</evidence>
<dbReference type="InterPro" id="IPR050352">
    <property type="entry name" value="ABCG_transporters"/>
</dbReference>
<dbReference type="PROSITE" id="PS50893">
    <property type="entry name" value="ABC_TRANSPORTER_2"/>
    <property type="match status" value="1"/>
</dbReference>
<reference evidence="10" key="1">
    <citation type="journal article" date="2019" name="Int. J. Syst. Evol. Microbiol.">
        <title>The Global Catalogue of Microorganisms (GCM) 10K type strain sequencing project: providing services to taxonomists for standard genome sequencing and annotation.</title>
        <authorList>
            <consortium name="The Broad Institute Genomics Platform"/>
            <consortium name="The Broad Institute Genome Sequencing Center for Infectious Disease"/>
            <person name="Wu L."/>
            <person name="Ma J."/>
        </authorList>
    </citation>
    <scope>NUCLEOTIDE SEQUENCE [LARGE SCALE GENOMIC DNA]</scope>
    <source>
        <strain evidence="10">CCUG 57942</strain>
    </source>
</reference>
<sequence length="257" mass="28656">MPDIADTHKNGLKLQSVSVTIGNSRILSQISLDLDPGQLVALIGPSGAGKSTLMRCILGLKSPSRGSITFNAKPPSQAGPLGYVPQHDQLHQHLTVERELDYAAQLRLPNDSQDQRQQIIQDILQKVDLTERKNLKINKLSGGQRKRVSLALELLTNPELLILDEPTSGLDPNLESKMMHFFAQLTEKKRTIIVATHAMESIMLCDQVVMLMQGHLIFSGSPQKTLDHFQQNEFVDIFKALDKHPVSHWSKQWPPSP</sequence>
<dbReference type="InterPro" id="IPR017871">
    <property type="entry name" value="ABC_transporter-like_CS"/>
</dbReference>
<evidence type="ECO:0000256" key="6">
    <source>
        <dbReference type="ARBA" id="ARBA00022989"/>
    </source>
</evidence>
<keyword evidence="7" id="KW-0472">Membrane</keyword>
<protein>
    <submittedName>
        <fullName evidence="9">ABC transporter ATP-binding protein</fullName>
    </submittedName>
</protein>